<protein>
    <submittedName>
        <fullName evidence="3">Uncharacterized protein</fullName>
    </submittedName>
</protein>
<accession>A0A7W7YAA8</accession>
<dbReference type="Proteomes" id="UP000590740">
    <property type="component" value="Unassembled WGS sequence"/>
</dbReference>
<proteinExistence type="predicted"/>
<gene>
    <name evidence="3" type="ORF">HNQ65_002110</name>
</gene>
<dbReference type="RefSeq" id="WP_184339457.1">
    <property type="nucleotide sequence ID" value="NZ_JACHIG010000004.1"/>
</dbReference>
<evidence type="ECO:0000313" key="4">
    <source>
        <dbReference type="Proteomes" id="UP000590740"/>
    </source>
</evidence>
<keyword evidence="2" id="KW-0812">Transmembrane</keyword>
<organism evidence="3 4">
    <name type="scientific">Prosthecobacter vanneervenii</name>
    <dbReference type="NCBI Taxonomy" id="48466"/>
    <lineage>
        <taxon>Bacteria</taxon>
        <taxon>Pseudomonadati</taxon>
        <taxon>Verrucomicrobiota</taxon>
        <taxon>Verrucomicrobiia</taxon>
        <taxon>Verrucomicrobiales</taxon>
        <taxon>Verrucomicrobiaceae</taxon>
        <taxon>Prosthecobacter</taxon>
    </lineage>
</organism>
<feature type="compositionally biased region" description="Basic and acidic residues" evidence="1">
    <location>
        <begin position="37"/>
        <end position="51"/>
    </location>
</feature>
<evidence type="ECO:0000313" key="3">
    <source>
        <dbReference type="EMBL" id="MBB5032528.1"/>
    </source>
</evidence>
<feature type="compositionally biased region" description="Pro residues" evidence="1">
    <location>
        <begin position="1"/>
        <end position="10"/>
    </location>
</feature>
<dbReference type="AlphaFoldDB" id="A0A7W7YAA8"/>
<reference evidence="3 4" key="1">
    <citation type="submission" date="2020-08" db="EMBL/GenBank/DDBJ databases">
        <title>Genomic Encyclopedia of Type Strains, Phase IV (KMG-IV): sequencing the most valuable type-strain genomes for metagenomic binning, comparative biology and taxonomic classification.</title>
        <authorList>
            <person name="Goeker M."/>
        </authorList>
    </citation>
    <scope>NUCLEOTIDE SEQUENCE [LARGE SCALE GENOMIC DNA]</scope>
    <source>
        <strain evidence="3 4">DSM 12252</strain>
    </source>
</reference>
<feature type="transmembrane region" description="Helical" evidence="2">
    <location>
        <begin position="115"/>
        <end position="133"/>
    </location>
</feature>
<name>A0A7W7YAA8_9BACT</name>
<keyword evidence="2" id="KW-0472">Membrane</keyword>
<feature type="region of interest" description="Disordered" evidence="1">
    <location>
        <begin position="1"/>
        <end position="109"/>
    </location>
</feature>
<evidence type="ECO:0000256" key="2">
    <source>
        <dbReference type="SAM" id="Phobius"/>
    </source>
</evidence>
<sequence length="529" mass="58739">MIRPHTPPETPADKPARSGEAAGTWASPWELDLEWMDAPKGKRIRPAEPKKAATPPVHTPQAMPPPVAASSPAQRQPVSEVEKDDFIPRQAPPSRLVKKAQPPPRGESEASWPTLIILSMGLLAFVFIIWLYVDDQTPGLDTDFLVNRPVDQAATIQTPEKLRKLLGSLVPFDDGQQQGTPPWLWDTPTLSRVVQANGLALENLRDLLEDADWHPAHASWHAADPCVDPRWRQLMVLKQAEAAYLSRRMQEDSAFTAAIDLAELGWRLEQLWAWPSCYRQALQAQALASQTMADLLRQTRLPEATLRQFQRQFSVCQPTAEMLVGAMSAFYVHEKKLILGPKSGESLDTMPGGVALRRPGRLFFKPYETLQHFATAFRQIKAEVPSPLALTSEVRLKESINSEASYQPNSSGLAYYHQRMRLYTPMPAELGLARARANLIITLFAVRRCIAEKKSVPASLEELRTFNFLLDVPVDPYSGAPLFYNRTSGLIWSVGRDLKSANGSPTEPPMSDAMEPTVEVGIAVAAVAK</sequence>
<feature type="compositionally biased region" description="Low complexity" evidence="1">
    <location>
        <begin position="68"/>
        <end position="77"/>
    </location>
</feature>
<comment type="caution">
    <text evidence="3">The sequence shown here is derived from an EMBL/GenBank/DDBJ whole genome shotgun (WGS) entry which is preliminary data.</text>
</comment>
<dbReference type="EMBL" id="JACHIG010000004">
    <property type="protein sequence ID" value="MBB5032528.1"/>
    <property type="molecule type" value="Genomic_DNA"/>
</dbReference>
<keyword evidence="2" id="KW-1133">Transmembrane helix</keyword>
<evidence type="ECO:0000256" key="1">
    <source>
        <dbReference type="SAM" id="MobiDB-lite"/>
    </source>
</evidence>
<keyword evidence="4" id="KW-1185">Reference proteome</keyword>